<dbReference type="EMBL" id="FNFD01000006">
    <property type="protein sequence ID" value="SDK31581.1"/>
    <property type="molecule type" value="Genomic_DNA"/>
</dbReference>
<dbReference type="InterPro" id="IPR031304">
    <property type="entry name" value="SLT_2"/>
</dbReference>
<dbReference type="Gene3D" id="1.10.101.10">
    <property type="entry name" value="PGBD-like superfamily/PGBD"/>
    <property type="match status" value="1"/>
</dbReference>
<dbReference type="GO" id="GO:0009253">
    <property type="term" value="P:peptidoglycan catabolic process"/>
    <property type="evidence" value="ECO:0007669"/>
    <property type="project" value="TreeGrafter"/>
</dbReference>
<dbReference type="NCBIfam" id="TIGR02283">
    <property type="entry name" value="MltB_2"/>
    <property type="match status" value="1"/>
</dbReference>
<dbReference type="InterPro" id="IPR002477">
    <property type="entry name" value="Peptidoglycan-bd-like"/>
</dbReference>
<feature type="chain" id="PRO_5011758806" evidence="2">
    <location>
        <begin position="32"/>
        <end position="442"/>
    </location>
</feature>
<feature type="signal peptide" evidence="2">
    <location>
        <begin position="1"/>
        <end position="31"/>
    </location>
</feature>
<reference evidence="5 6" key="1">
    <citation type="submission" date="2016-10" db="EMBL/GenBank/DDBJ databases">
        <authorList>
            <person name="de Groot N.N."/>
        </authorList>
    </citation>
    <scope>NUCLEOTIDE SEQUENCE [LARGE SCALE GENOMIC DNA]</scope>
    <source>
        <strain evidence="5 6">JCM 21544</strain>
    </source>
</reference>
<organism evidence="5 6">
    <name type="scientific">Pseudomonas indica</name>
    <dbReference type="NCBI Taxonomy" id="137658"/>
    <lineage>
        <taxon>Bacteria</taxon>
        <taxon>Pseudomonadati</taxon>
        <taxon>Pseudomonadota</taxon>
        <taxon>Gammaproteobacteria</taxon>
        <taxon>Pseudomonadales</taxon>
        <taxon>Pseudomonadaceae</taxon>
        <taxon>Pseudomonas</taxon>
    </lineage>
</organism>
<sequence length="442" mass="48085">MFYRSAAGRPFRHLIAGSALLLTACTEPPVAADQTPIQPPQSPQVQAAPQAAPIPTDVPFEQPAISFDDWRTSFREQALGKGIDARVFDNAFAGVTPDPAVIAADRSQPEFTRPVWEYLDGALSPQRVGKGQQLLRQHAATLQRIEDIYGVDRQALVAIWGMESNFGQIMGDKPVIRSLATLAYEGRRPQFAQEQLLAALDILQHGDVQPARMLGSWAGAMGQTQFIPTTYNTHAVDFDGDGRRDIWGSSADALASAAHYLQASGWRKGQRWGFEVKLPQGFDYAQADADIRKSLAEWRQMGIAGIPAGNETDSAYLLLPAGYRGPAFLVLNNFRSILKYNNSSSYALAIGLLGERLQGGGSIAGQWPKDELPLSRSERIELQERLANSGYDPGAADGIIGANTRRAIRGFQQSLGWPADGYPTQSLLRQLRGAALPATTSR</sequence>
<evidence type="ECO:0000256" key="2">
    <source>
        <dbReference type="SAM" id="SignalP"/>
    </source>
</evidence>
<dbReference type="SUPFAM" id="SSF47090">
    <property type="entry name" value="PGBD-like"/>
    <property type="match status" value="1"/>
</dbReference>
<dbReference type="STRING" id="137658.SAMN05216186_10660"/>
<dbReference type="Pfam" id="PF13406">
    <property type="entry name" value="SLT_2"/>
    <property type="match status" value="1"/>
</dbReference>
<dbReference type="InterPro" id="IPR036366">
    <property type="entry name" value="PGBDSf"/>
</dbReference>
<keyword evidence="2" id="KW-0732">Signal</keyword>
<evidence type="ECO:0000313" key="5">
    <source>
        <dbReference type="EMBL" id="SDK31581.1"/>
    </source>
</evidence>
<keyword evidence="6" id="KW-1185">Reference proteome</keyword>
<dbReference type="Proteomes" id="UP000198706">
    <property type="component" value="Unassembled WGS sequence"/>
</dbReference>
<dbReference type="RefSeq" id="WP_084335388.1">
    <property type="nucleotide sequence ID" value="NZ_FNFD01000006.1"/>
</dbReference>
<proteinExistence type="predicted"/>
<feature type="domain" description="Transglycosylase SLT" evidence="4">
    <location>
        <begin position="66"/>
        <end position="354"/>
    </location>
</feature>
<name>A0A1G9AW91_9PSED</name>
<feature type="region of interest" description="Disordered" evidence="1">
    <location>
        <begin position="31"/>
        <end position="51"/>
    </location>
</feature>
<dbReference type="FunFam" id="1.10.8.350:FF:000001">
    <property type="entry name" value="Lytic murein transglycosylase B"/>
    <property type="match status" value="1"/>
</dbReference>
<dbReference type="InterPro" id="IPR036365">
    <property type="entry name" value="PGBD-like_sf"/>
</dbReference>
<dbReference type="InterPro" id="IPR043426">
    <property type="entry name" value="MltB-like"/>
</dbReference>
<evidence type="ECO:0000259" key="3">
    <source>
        <dbReference type="Pfam" id="PF01471"/>
    </source>
</evidence>
<dbReference type="SUPFAM" id="SSF53955">
    <property type="entry name" value="Lysozyme-like"/>
    <property type="match status" value="1"/>
</dbReference>
<dbReference type="GO" id="GO:0008933">
    <property type="term" value="F:peptidoglycan lytic transglycosylase activity"/>
    <property type="evidence" value="ECO:0007669"/>
    <property type="project" value="TreeGrafter"/>
</dbReference>
<accession>A0A1G9AW91</accession>
<dbReference type="PANTHER" id="PTHR30163:SF8">
    <property type="entry name" value="LYTIC MUREIN TRANSGLYCOSYLASE"/>
    <property type="match status" value="1"/>
</dbReference>
<dbReference type="InterPro" id="IPR011970">
    <property type="entry name" value="MltB_2"/>
</dbReference>
<evidence type="ECO:0000259" key="4">
    <source>
        <dbReference type="Pfam" id="PF13406"/>
    </source>
</evidence>
<gene>
    <name evidence="5" type="ORF">SAMN05216186_10660</name>
</gene>
<dbReference type="PANTHER" id="PTHR30163">
    <property type="entry name" value="MEMBRANE-BOUND LYTIC MUREIN TRANSGLYCOSYLASE B"/>
    <property type="match status" value="1"/>
</dbReference>
<dbReference type="Pfam" id="PF01471">
    <property type="entry name" value="PG_binding_1"/>
    <property type="match status" value="1"/>
</dbReference>
<dbReference type="InterPro" id="IPR023346">
    <property type="entry name" value="Lysozyme-like_dom_sf"/>
</dbReference>
<dbReference type="AlphaFoldDB" id="A0A1G9AW91"/>
<feature type="domain" description="Peptidoglycan binding-like" evidence="3">
    <location>
        <begin position="376"/>
        <end position="431"/>
    </location>
</feature>
<evidence type="ECO:0000313" key="6">
    <source>
        <dbReference type="Proteomes" id="UP000198706"/>
    </source>
</evidence>
<dbReference type="Gene3D" id="1.10.8.350">
    <property type="entry name" value="Bacterial muramidase"/>
    <property type="match status" value="1"/>
</dbReference>
<dbReference type="Gene3D" id="1.10.530.10">
    <property type="match status" value="1"/>
</dbReference>
<protein>
    <submittedName>
        <fullName evidence="5">Membrane-bound lytic murein transglycosylase B</fullName>
    </submittedName>
</protein>
<evidence type="ECO:0000256" key="1">
    <source>
        <dbReference type="SAM" id="MobiDB-lite"/>
    </source>
</evidence>
<dbReference type="PROSITE" id="PS51257">
    <property type="entry name" value="PROKAR_LIPOPROTEIN"/>
    <property type="match status" value="1"/>
</dbReference>